<evidence type="ECO:0000259" key="2">
    <source>
        <dbReference type="Pfam" id="PF23598"/>
    </source>
</evidence>
<evidence type="ECO:0000313" key="4">
    <source>
        <dbReference type="Proteomes" id="UP000011116"/>
    </source>
</evidence>
<dbReference type="SMR" id="A0A8I6WGL3"/>
<sequence length="209" mass="23559">MDLLGERWLPPVHLRRFVSSMPSQLSALRGWIKRDPSHLSNLSELILSSVKDVQQDDVEIIGGLLCLRRLFIITSTDQTQRLLVIRADGFRCTVDFRLDCGSATQILFEPGALPRAVRVWFSLGVRVTKEDGNRGFDLGLQGNLFSLREFVSVYMYCGGARVGEAKEAEAAVRRALEAHPSHPRIYIQMRPHIAKGAHDDDLCEDEEEN</sequence>
<evidence type="ECO:0000313" key="3">
    <source>
        <dbReference type="EnsemblPlants" id="HORVU.MOREX.r3.1HG0004350.1"/>
    </source>
</evidence>
<dbReference type="EnsemblPlants" id="HORVU.MOREX.r3.1HG0004350.1">
    <property type="protein sequence ID" value="HORVU.MOREX.r3.1HG0004350.1"/>
    <property type="gene ID" value="HORVU.MOREX.r3.1HG0004350"/>
</dbReference>
<keyword evidence="4" id="KW-1185">Reference proteome</keyword>
<feature type="domain" description="Disease resistance R13L4/SHOC-2-like LRR" evidence="2">
    <location>
        <begin position="5"/>
        <end position="185"/>
    </location>
</feature>
<evidence type="ECO:0000256" key="1">
    <source>
        <dbReference type="ARBA" id="ARBA00022737"/>
    </source>
</evidence>
<organism evidence="3 4">
    <name type="scientific">Hordeum vulgare subsp. vulgare</name>
    <name type="common">Domesticated barley</name>
    <dbReference type="NCBI Taxonomy" id="112509"/>
    <lineage>
        <taxon>Eukaryota</taxon>
        <taxon>Viridiplantae</taxon>
        <taxon>Streptophyta</taxon>
        <taxon>Embryophyta</taxon>
        <taxon>Tracheophyta</taxon>
        <taxon>Spermatophyta</taxon>
        <taxon>Magnoliopsida</taxon>
        <taxon>Liliopsida</taxon>
        <taxon>Poales</taxon>
        <taxon>Poaceae</taxon>
        <taxon>BOP clade</taxon>
        <taxon>Pooideae</taxon>
        <taxon>Triticodae</taxon>
        <taxon>Triticeae</taxon>
        <taxon>Hordeinae</taxon>
        <taxon>Hordeum</taxon>
    </lineage>
</organism>
<reference evidence="4" key="1">
    <citation type="journal article" date="2012" name="Nature">
        <title>A physical, genetic and functional sequence assembly of the barley genome.</title>
        <authorList>
            <consortium name="The International Barley Genome Sequencing Consortium"/>
            <person name="Mayer K.F."/>
            <person name="Waugh R."/>
            <person name="Brown J.W."/>
            <person name="Schulman A."/>
            <person name="Langridge P."/>
            <person name="Platzer M."/>
            <person name="Fincher G.B."/>
            <person name="Muehlbauer G.J."/>
            <person name="Sato K."/>
            <person name="Close T.J."/>
            <person name="Wise R.P."/>
            <person name="Stein N."/>
        </authorList>
    </citation>
    <scope>NUCLEOTIDE SEQUENCE [LARGE SCALE GENOMIC DNA]</scope>
    <source>
        <strain evidence="4">cv. Morex</strain>
    </source>
</reference>
<reference evidence="3" key="2">
    <citation type="submission" date="2020-10" db="EMBL/GenBank/DDBJ databases">
        <authorList>
            <person name="Scholz U."/>
            <person name="Mascher M."/>
            <person name="Fiebig A."/>
        </authorList>
    </citation>
    <scope>NUCLEOTIDE SEQUENCE [LARGE SCALE GENOMIC DNA]</scope>
    <source>
        <strain evidence="3">cv. Morex</strain>
    </source>
</reference>
<dbReference type="Gramene" id="HORVU.MOREX.r3.1HG0004350.1">
    <property type="protein sequence ID" value="HORVU.MOREX.r3.1HG0004350.1"/>
    <property type="gene ID" value="HORVU.MOREX.r3.1HG0004350"/>
</dbReference>
<dbReference type="AlphaFoldDB" id="A0A8I6WGL3"/>
<protein>
    <recommendedName>
        <fullName evidence="2">Disease resistance R13L4/SHOC-2-like LRR domain-containing protein</fullName>
    </recommendedName>
</protein>
<reference evidence="3" key="3">
    <citation type="submission" date="2022-01" db="UniProtKB">
        <authorList>
            <consortium name="EnsemblPlants"/>
        </authorList>
    </citation>
    <scope>IDENTIFICATION</scope>
    <source>
        <strain evidence="3">subsp. vulgare</strain>
    </source>
</reference>
<dbReference type="Pfam" id="PF23598">
    <property type="entry name" value="LRR_14"/>
    <property type="match status" value="1"/>
</dbReference>
<keyword evidence="1" id="KW-0677">Repeat</keyword>
<dbReference type="InterPro" id="IPR055414">
    <property type="entry name" value="LRR_R13L4/SHOC2-like"/>
</dbReference>
<name>A0A8I6WGL3_HORVV</name>
<dbReference type="Gramene" id="HORVU.MOREX.r2.1HG0003410.1">
    <property type="protein sequence ID" value="HORVU.MOREX.r2.1HG0003410.1"/>
    <property type="gene ID" value="HORVU.MOREX.r2.1HG0003410"/>
</dbReference>
<proteinExistence type="predicted"/>
<dbReference type="Proteomes" id="UP000011116">
    <property type="component" value="Chromosome 1H"/>
</dbReference>
<accession>A0A8I6WGL3</accession>